<organism evidence="1 2">
    <name type="scientific">Persea americana</name>
    <name type="common">Avocado</name>
    <dbReference type="NCBI Taxonomy" id="3435"/>
    <lineage>
        <taxon>Eukaryota</taxon>
        <taxon>Viridiplantae</taxon>
        <taxon>Streptophyta</taxon>
        <taxon>Embryophyta</taxon>
        <taxon>Tracheophyta</taxon>
        <taxon>Spermatophyta</taxon>
        <taxon>Magnoliopsida</taxon>
        <taxon>Magnoliidae</taxon>
        <taxon>Laurales</taxon>
        <taxon>Lauraceae</taxon>
        <taxon>Persea</taxon>
    </lineage>
</organism>
<sequence length="106" mass="11678">MGVVEDKDEARTMEEDADVEKAIEQRSLDPNHGSSKRQSSLTSTSKGKHITLEAKSEDKPKDDSEIIPDDGIVGDGPETLMVRRSMLAPREVEDGPEIEEINNDEA</sequence>
<reference evidence="1 2" key="1">
    <citation type="journal article" date="2022" name="Hortic Res">
        <title>A haplotype resolved chromosomal level avocado genome allows analysis of novel avocado genes.</title>
        <authorList>
            <person name="Nath O."/>
            <person name="Fletcher S.J."/>
            <person name="Hayward A."/>
            <person name="Shaw L.M."/>
            <person name="Masouleh A.K."/>
            <person name="Furtado A."/>
            <person name="Henry R.J."/>
            <person name="Mitter N."/>
        </authorList>
    </citation>
    <scope>NUCLEOTIDE SEQUENCE [LARGE SCALE GENOMIC DNA]</scope>
    <source>
        <strain evidence="2">cv. Hass</strain>
    </source>
</reference>
<evidence type="ECO:0000313" key="2">
    <source>
        <dbReference type="Proteomes" id="UP001234297"/>
    </source>
</evidence>
<protein>
    <submittedName>
        <fullName evidence="1">Uncharacterized protein</fullName>
    </submittedName>
</protein>
<accession>A0ACC2KAQ2</accession>
<gene>
    <name evidence="1" type="ORF">MRB53_014347</name>
</gene>
<proteinExistence type="predicted"/>
<dbReference type="EMBL" id="CM056812">
    <property type="protein sequence ID" value="KAJ8618161.1"/>
    <property type="molecule type" value="Genomic_DNA"/>
</dbReference>
<dbReference type="Proteomes" id="UP001234297">
    <property type="component" value="Chromosome 4"/>
</dbReference>
<keyword evidence="2" id="KW-1185">Reference proteome</keyword>
<name>A0ACC2KAQ2_PERAE</name>
<comment type="caution">
    <text evidence="1">The sequence shown here is derived from an EMBL/GenBank/DDBJ whole genome shotgun (WGS) entry which is preliminary data.</text>
</comment>
<evidence type="ECO:0000313" key="1">
    <source>
        <dbReference type="EMBL" id="KAJ8618161.1"/>
    </source>
</evidence>